<feature type="transmembrane region" description="Helical" evidence="9">
    <location>
        <begin position="47"/>
        <end position="68"/>
    </location>
</feature>
<dbReference type="RefSeq" id="WP_159301592.1">
    <property type="nucleotide sequence ID" value="NZ_LR733271.1"/>
</dbReference>
<dbReference type="GO" id="GO:0015740">
    <property type="term" value="P:C4-dicarboxylate transport"/>
    <property type="evidence" value="ECO:0007669"/>
    <property type="project" value="TreeGrafter"/>
</dbReference>
<keyword evidence="2" id="KW-0813">Transport</keyword>
<evidence type="ECO:0000256" key="4">
    <source>
        <dbReference type="ARBA" id="ARBA00022519"/>
    </source>
</evidence>
<dbReference type="GO" id="GO:0022857">
    <property type="term" value="F:transmembrane transporter activity"/>
    <property type="evidence" value="ECO:0007669"/>
    <property type="project" value="TreeGrafter"/>
</dbReference>
<evidence type="ECO:0000256" key="8">
    <source>
        <dbReference type="ARBA" id="ARBA00038436"/>
    </source>
</evidence>
<dbReference type="InterPro" id="IPR055348">
    <property type="entry name" value="DctQ"/>
</dbReference>
<dbReference type="Proteomes" id="UP000430202">
    <property type="component" value="Unassembled WGS sequence"/>
</dbReference>
<dbReference type="InterPro" id="IPR007387">
    <property type="entry name" value="TRAP_DctQ"/>
</dbReference>
<comment type="subcellular location">
    <subcellularLocation>
        <location evidence="1">Cell inner membrane</location>
        <topology evidence="1">Multi-pass membrane protein</topology>
    </subcellularLocation>
</comment>
<feature type="transmembrane region" description="Helical" evidence="9">
    <location>
        <begin position="127"/>
        <end position="145"/>
    </location>
</feature>
<evidence type="ECO:0000256" key="1">
    <source>
        <dbReference type="ARBA" id="ARBA00004429"/>
    </source>
</evidence>
<feature type="domain" description="Tripartite ATP-independent periplasmic transporters DctQ component" evidence="10">
    <location>
        <begin position="24"/>
        <end position="145"/>
    </location>
</feature>
<keyword evidence="6 9" id="KW-1133">Transmembrane helix</keyword>
<accession>A0A653M3T7</accession>
<dbReference type="AlphaFoldDB" id="A0A653M3T7"/>
<protein>
    <submittedName>
        <fullName evidence="11">TRAP-type C4-dicarboxylate transport system, small permease component</fullName>
    </submittedName>
</protein>
<keyword evidence="5 9" id="KW-0812">Transmembrane</keyword>
<evidence type="ECO:0000256" key="2">
    <source>
        <dbReference type="ARBA" id="ARBA00022448"/>
    </source>
</evidence>
<proteinExistence type="inferred from homology"/>
<evidence type="ECO:0000256" key="9">
    <source>
        <dbReference type="SAM" id="Phobius"/>
    </source>
</evidence>
<dbReference type="PANTHER" id="PTHR35011">
    <property type="entry name" value="2,3-DIKETO-L-GULONATE TRAP TRANSPORTER SMALL PERMEASE PROTEIN YIAM"/>
    <property type="match status" value="1"/>
</dbReference>
<feature type="transmembrane region" description="Helical" evidence="9">
    <location>
        <begin position="12"/>
        <end position="35"/>
    </location>
</feature>
<evidence type="ECO:0000313" key="12">
    <source>
        <dbReference type="Proteomes" id="UP000430202"/>
    </source>
</evidence>
<keyword evidence="12" id="KW-1185">Reference proteome</keyword>
<sequence length="156" mass="17876">MMTFFKLFRKGMKWGTIISTLLFIAITLIQIYGRFFMTKAPSWTEEAARVAFIYAIAFAAGLAVRGTYYVDFGFLVEKFSTRTQNMIKFFIWAVTTVFVLIFTYHAIDFLLMGTIEKSPSLKYRMAISFSGIAIMGLSILVHLIYEKPKSNKPSKI</sequence>
<dbReference type="Pfam" id="PF04290">
    <property type="entry name" value="DctQ"/>
    <property type="match status" value="1"/>
</dbReference>
<evidence type="ECO:0000313" key="11">
    <source>
        <dbReference type="EMBL" id="VXA98721.1"/>
    </source>
</evidence>
<gene>
    <name evidence="11" type="ORF">MARI151_10213</name>
</gene>
<dbReference type="PANTHER" id="PTHR35011:SF11">
    <property type="entry name" value="TRAP TRANSPORTER SMALL PERMEASE PROTEIN"/>
    <property type="match status" value="1"/>
</dbReference>
<feature type="transmembrane region" description="Helical" evidence="9">
    <location>
        <begin position="89"/>
        <end position="107"/>
    </location>
</feature>
<evidence type="ECO:0000256" key="5">
    <source>
        <dbReference type="ARBA" id="ARBA00022692"/>
    </source>
</evidence>
<evidence type="ECO:0000256" key="7">
    <source>
        <dbReference type="ARBA" id="ARBA00023136"/>
    </source>
</evidence>
<evidence type="ECO:0000256" key="6">
    <source>
        <dbReference type="ARBA" id="ARBA00022989"/>
    </source>
</evidence>
<comment type="similarity">
    <text evidence="8">Belongs to the TRAP transporter small permease family.</text>
</comment>
<name>A0A653M3T7_9FLAO</name>
<evidence type="ECO:0000259" key="10">
    <source>
        <dbReference type="Pfam" id="PF04290"/>
    </source>
</evidence>
<dbReference type="EMBL" id="CABWLR010000001">
    <property type="protein sequence ID" value="VXA98721.1"/>
    <property type="molecule type" value="Genomic_DNA"/>
</dbReference>
<dbReference type="GO" id="GO:0005886">
    <property type="term" value="C:plasma membrane"/>
    <property type="evidence" value="ECO:0007669"/>
    <property type="project" value="UniProtKB-SubCell"/>
</dbReference>
<keyword evidence="3" id="KW-1003">Cell membrane</keyword>
<reference evidence="11 12" key="1">
    <citation type="submission" date="2019-10" db="EMBL/GenBank/DDBJ databases">
        <authorList>
            <person name="Karimi E."/>
        </authorList>
    </citation>
    <scope>NUCLEOTIDE SEQUENCE [LARGE SCALE GENOMIC DNA]</scope>
    <source>
        <strain evidence="11">Maribacter sp. 151</strain>
    </source>
</reference>
<organism evidence="11 12">
    <name type="scientific">Maribacter litoralis</name>
    <dbReference type="NCBI Taxonomy" id="2059726"/>
    <lineage>
        <taxon>Bacteria</taxon>
        <taxon>Pseudomonadati</taxon>
        <taxon>Bacteroidota</taxon>
        <taxon>Flavobacteriia</taxon>
        <taxon>Flavobacteriales</taxon>
        <taxon>Flavobacteriaceae</taxon>
        <taxon>Maribacter</taxon>
    </lineage>
</organism>
<keyword evidence="7 9" id="KW-0472">Membrane</keyword>
<evidence type="ECO:0000256" key="3">
    <source>
        <dbReference type="ARBA" id="ARBA00022475"/>
    </source>
</evidence>
<keyword evidence="4" id="KW-0997">Cell inner membrane</keyword>